<dbReference type="PANTHER" id="PTHR33867:SF1">
    <property type="entry name" value="RIBOSOME MATURATION FACTOR RIMP"/>
    <property type="match status" value="1"/>
</dbReference>
<organism evidence="7 8">
    <name type="scientific">Psychromicrobium silvestre</name>
    <dbReference type="NCBI Taxonomy" id="1645614"/>
    <lineage>
        <taxon>Bacteria</taxon>
        <taxon>Bacillati</taxon>
        <taxon>Actinomycetota</taxon>
        <taxon>Actinomycetes</taxon>
        <taxon>Micrococcales</taxon>
        <taxon>Micrococcaceae</taxon>
        <taxon>Psychromicrobium</taxon>
    </lineage>
</organism>
<dbReference type="SUPFAM" id="SSF75420">
    <property type="entry name" value="YhbC-like, N-terminal domain"/>
    <property type="match status" value="1"/>
</dbReference>
<evidence type="ECO:0000256" key="1">
    <source>
        <dbReference type="ARBA" id="ARBA00022490"/>
    </source>
</evidence>
<dbReference type="AlphaFoldDB" id="A0A7Y9LW53"/>
<feature type="compositionally biased region" description="Basic and acidic residues" evidence="4">
    <location>
        <begin position="171"/>
        <end position="187"/>
    </location>
</feature>
<comment type="caution">
    <text evidence="7">The sequence shown here is derived from an EMBL/GenBank/DDBJ whole genome shotgun (WGS) entry which is preliminary data.</text>
</comment>
<protein>
    <recommendedName>
        <fullName evidence="3">Ribosome maturation factor RimP</fullName>
    </recommendedName>
</protein>
<name>A0A7Y9LW53_9MICC</name>
<dbReference type="GO" id="GO:0005829">
    <property type="term" value="C:cytosol"/>
    <property type="evidence" value="ECO:0007669"/>
    <property type="project" value="TreeGrafter"/>
</dbReference>
<feature type="domain" description="Ribosome maturation factor RimP N-terminal" evidence="5">
    <location>
        <begin position="13"/>
        <end position="89"/>
    </location>
</feature>
<dbReference type="Pfam" id="PF02576">
    <property type="entry name" value="RimP_N"/>
    <property type="match status" value="1"/>
</dbReference>
<proteinExistence type="inferred from homology"/>
<evidence type="ECO:0000313" key="8">
    <source>
        <dbReference type="Proteomes" id="UP000521748"/>
    </source>
</evidence>
<reference evidence="7 8" key="1">
    <citation type="submission" date="2020-07" db="EMBL/GenBank/DDBJ databases">
        <title>Sequencing the genomes of 1000 actinobacteria strains.</title>
        <authorList>
            <person name="Klenk H.-P."/>
        </authorList>
    </citation>
    <scope>NUCLEOTIDE SEQUENCE [LARGE SCALE GENOMIC DNA]</scope>
    <source>
        <strain evidence="7 8">DSM 102047</strain>
    </source>
</reference>
<comment type="subcellular location">
    <subcellularLocation>
        <location evidence="3">Cytoplasm</location>
    </subcellularLocation>
</comment>
<dbReference type="Gene3D" id="3.30.300.70">
    <property type="entry name" value="RimP-like superfamily, N-terminal"/>
    <property type="match status" value="1"/>
</dbReference>
<evidence type="ECO:0000313" key="7">
    <source>
        <dbReference type="EMBL" id="NYE96703.1"/>
    </source>
</evidence>
<comment type="similarity">
    <text evidence="3">Belongs to the RimP family.</text>
</comment>
<feature type="region of interest" description="Disordered" evidence="4">
    <location>
        <begin position="167"/>
        <end position="187"/>
    </location>
</feature>
<dbReference type="EMBL" id="JACBYQ010000002">
    <property type="protein sequence ID" value="NYE96703.1"/>
    <property type="molecule type" value="Genomic_DNA"/>
</dbReference>
<dbReference type="InterPro" id="IPR028989">
    <property type="entry name" value="RimP_N"/>
</dbReference>
<dbReference type="InterPro" id="IPR028998">
    <property type="entry name" value="RimP_C"/>
</dbReference>
<dbReference type="RefSeq" id="WP_179390325.1">
    <property type="nucleotide sequence ID" value="NZ_JACBYQ010000002.1"/>
</dbReference>
<dbReference type="Pfam" id="PF17384">
    <property type="entry name" value="DUF150_C"/>
    <property type="match status" value="1"/>
</dbReference>
<accession>A0A7Y9LW53</accession>
<sequence>MSKPDRSQRLYSLLEPIVIEQGLYLEDVSEHLAGAQRTVQVVVDLPETEGGSVSLDAIAEIAQQLSAALDQDPEDDGKPYDLEVSSPGVSRPLTELRHWRRALGRMVRVNVLQGENLSGRLVEVQEKGILLRSERIIKKGMKPKISEPEFIGFEKIRRGNVEVEFAQAEDAGTHEQLGEEPDQKGQE</sequence>
<comment type="function">
    <text evidence="3">Required for maturation of 30S ribosomal subunits.</text>
</comment>
<keyword evidence="2 3" id="KW-0690">Ribosome biogenesis</keyword>
<evidence type="ECO:0000259" key="5">
    <source>
        <dbReference type="Pfam" id="PF02576"/>
    </source>
</evidence>
<dbReference type="HAMAP" id="MF_01077">
    <property type="entry name" value="RimP"/>
    <property type="match status" value="1"/>
</dbReference>
<evidence type="ECO:0000259" key="6">
    <source>
        <dbReference type="Pfam" id="PF17384"/>
    </source>
</evidence>
<dbReference type="Proteomes" id="UP000521748">
    <property type="component" value="Unassembled WGS sequence"/>
</dbReference>
<dbReference type="GO" id="GO:0000028">
    <property type="term" value="P:ribosomal small subunit assembly"/>
    <property type="evidence" value="ECO:0007669"/>
    <property type="project" value="TreeGrafter"/>
</dbReference>
<dbReference type="GO" id="GO:0006412">
    <property type="term" value="P:translation"/>
    <property type="evidence" value="ECO:0007669"/>
    <property type="project" value="TreeGrafter"/>
</dbReference>
<dbReference type="PANTHER" id="PTHR33867">
    <property type="entry name" value="RIBOSOME MATURATION FACTOR RIMP"/>
    <property type="match status" value="1"/>
</dbReference>
<evidence type="ECO:0000256" key="4">
    <source>
        <dbReference type="SAM" id="MobiDB-lite"/>
    </source>
</evidence>
<evidence type="ECO:0000256" key="2">
    <source>
        <dbReference type="ARBA" id="ARBA00022517"/>
    </source>
</evidence>
<keyword evidence="8" id="KW-1185">Reference proteome</keyword>
<dbReference type="InterPro" id="IPR003728">
    <property type="entry name" value="Ribosome_maturation_RimP"/>
</dbReference>
<dbReference type="InterPro" id="IPR035956">
    <property type="entry name" value="RimP_N_sf"/>
</dbReference>
<gene>
    <name evidence="3" type="primary">rimP</name>
    <name evidence="7" type="ORF">FHU41_002953</name>
</gene>
<evidence type="ECO:0000256" key="3">
    <source>
        <dbReference type="HAMAP-Rule" id="MF_01077"/>
    </source>
</evidence>
<feature type="domain" description="Ribosome maturation factor RimP C-terminal" evidence="6">
    <location>
        <begin position="93"/>
        <end position="165"/>
    </location>
</feature>
<keyword evidence="1 3" id="KW-0963">Cytoplasm</keyword>